<evidence type="ECO:0000256" key="1">
    <source>
        <dbReference type="ARBA" id="ARBA00005901"/>
    </source>
</evidence>
<reference evidence="4" key="1">
    <citation type="submission" date="2021-02" db="EMBL/GenBank/DDBJ databases">
        <title>Draft genome sequence of Microbispora sp. RL4-1S isolated from rice leaves in Thailand.</title>
        <authorList>
            <person name="Muangham S."/>
            <person name="Duangmal K."/>
        </authorList>
    </citation>
    <scope>NUCLEOTIDE SEQUENCE</scope>
    <source>
        <strain evidence="4">RL4-1S</strain>
    </source>
</reference>
<dbReference type="Proteomes" id="UP000674234">
    <property type="component" value="Unassembled WGS sequence"/>
</dbReference>
<name>A0A940WJP9_9ACTN</name>
<keyword evidence="2" id="KW-0813">Transport</keyword>
<evidence type="ECO:0000256" key="2">
    <source>
        <dbReference type="ARBA" id="ARBA00022448"/>
    </source>
</evidence>
<dbReference type="AlphaFoldDB" id="A0A940WJP9"/>
<dbReference type="GO" id="GO:0046961">
    <property type="term" value="F:proton-transporting ATPase activity, rotational mechanism"/>
    <property type="evidence" value="ECO:0007669"/>
    <property type="project" value="InterPro"/>
</dbReference>
<comment type="similarity">
    <text evidence="1">Belongs to the V-ATPase E subunit family.</text>
</comment>
<accession>A0A940WJP9</accession>
<dbReference type="EMBL" id="JAFCNB010000005">
    <property type="protein sequence ID" value="MBP2704527.1"/>
    <property type="molecule type" value="Genomic_DNA"/>
</dbReference>
<dbReference type="RefSeq" id="WP_210155824.1">
    <property type="nucleotide sequence ID" value="NZ_JAFCNB010000005.1"/>
</dbReference>
<evidence type="ECO:0000256" key="3">
    <source>
        <dbReference type="ARBA" id="ARBA00023065"/>
    </source>
</evidence>
<keyword evidence="5" id="KW-1185">Reference proteome</keyword>
<dbReference type="InterPro" id="IPR002842">
    <property type="entry name" value="ATPase_V1_Esu"/>
</dbReference>
<organism evidence="4 5">
    <name type="scientific">Microbispora oryzae</name>
    <dbReference type="NCBI Taxonomy" id="2806554"/>
    <lineage>
        <taxon>Bacteria</taxon>
        <taxon>Bacillati</taxon>
        <taxon>Actinomycetota</taxon>
        <taxon>Actinomycetes</taxon>
        <taxon>Streptosporangiales</taxon>
        <taxon>Streptosporangiaceae</taxon>
        <taxon>Microbispora</taxon>
    </lineage>
</organism>
<dbReference type="Pfam" id="PF01991">
    <property type="entry name" value="vATP-synt_E"/>
    <property type="match status" value="1"/>
</dbReference>
<gene>
    <name evidence="4" type="ORF">JOL79_11950</name>
</gene>
<sequence>MIDTRAALTPVAEALLRQARLDARATTAAAEREAAETVAAARRRARDLVAEAREQGEAEARARAAAERARARRRARTVELTARREVWDDLRERAVTEVRKLRDDPCYPRLMKRLSELARDSGGDDLVTREHPGGGVVAEGRGRRVDCSLGTLAARAVEALGAEVERLWAP</sequence>
<comment type="caution">
    <text evidence="4">The sequence shown here is derived from an EMBL/GenBank/DDBJ whole genome shotgun (WGS) entry which is preliminary data.</text>
</comment>
<proteinExistence type="inferred from homology"/>
<evidence type="ECO:0000313" key="4">
    <source>
        <dbReference type="EMBL" id="MBP2704527.1"/>
    </source>
</evidence>
<dbReference type="GO" id="GO:0033178">
    <property type="term" value="C:proton-transporting two-sector ATPase complex, catalytic domain"/>
    <property type="evidence" value="ECO:0007669"/>
    <property type="project" value="InterPro"/>
</dbReference>
<keyword evidence="3" id="KW-0406">Ion transport</keyword>
<protein>
    <submittedName>
        <fullName evidence="4">Uncharacterized protein</fullName>
    </submittedName>
</protein>
<evidence type="ECO:0000313" key="5">
    <source>
        <dbReference type="Proteomes" id="UP000674234"/>
    </source>
</evidence>